<accession>A0ACC1HRQ8</accession>
<sequence length="762" mass="85496">MENFFGQDYNNARIHDFAEVNKYYWTLIDRRTTPRMPWHDIHMGMIGQPARDIARHFIQRWNFIKSTKSMHRPQLPLLMPCGDYSNTRNDFQYRGTIRTQAIRSSAEWSMGIHRESSIYEAYCELIRNAKHFVYIENQFFVSCAKVDPNYTVKNRIAEAIVERIKRAHEVGQKFRIIVIIPLMPAFEGDVSGRGAATLRLVMHWQYQSMSRGEHSIEHQLKQAGINMSDYIGFFGLRTYDVIRRYADGYMGKLGPNAPLEPETWVQQQSGKSKLSPAEATGAAGLHVPPLLPLEGKVAEEPSLLQRPNATGFEWATSEYHDENASRSDGDSGSGRSRSIDSTTSKDSEEASPHHHPHQRRKRDILHAGKHSALARLIQGTEHIRHFTFSPSRHGGTFKSSYMPRRYRTDSVSGTEHDMDIDLQDVDNYKNAPTQSNKPPNTVPSRLFASGANGAASGGDVTGYQPTAGPDGHHHRRYPPTAAATANGARQQPQQRPPIAHTTQSLPLGLGEEPPSGTPPTAGPRTGTPESGSLPPLPTVTQVVTELVYVHCKLLIVDDQIVVLGSANINDRSMLGNRDSEIGMVLEDTDMVDTFMDGKPYKAAKFAYSLRAQLCREHLGAMEGTNQKDLVLEQFDGKPPVDMRMTQSDVEYIKHVNRTVIDPLSDEFAKLWWGVANTNAEVYRDVFHCIPDNNIRNYGQYHKFVPSPSVPRGHAVLEGTSIPEVLTKLKKVHGHLVPFPLNFLCEETLNAKLGDREMLVPDE</sequence>
<feature type="non-terminal residue" evidence="1">
    <location>
        <position position="762"/>
    </location>
</feature>
<dbReference type="EMBL" id="JAMZIH010000748">
    <property type="protein sequence ID" value="KAJ1678917.1"/>
    <property type="molecule type" value="Genomic_DNA"/>
</dbReference>
<name>A0ACC1HRQ8_9FUNG</name>
<evidence type="ECO:0000313" key="1">
    <source>
        <dbReference type="EMBL" id="KAJ1678917.1"/>
    </source>
</evidence>
<organism evidence="1 2">
    <name type="scientific">Spiromyces aspiralis</name>
    <dbReference type="NCBI Taxonomy" id="68401"/>
    <lineage>
        <taxon>Eukaryota</taxon>
        <taxon>Fungi</taxon>
        <taxon>Fungi incertae sedis</taxon>
        <taxon>Zoopagomycota</taxon>
        <taxon>Kickxellomycotina</taxon>
        <taxon>Kickxellomycetes</taxon>
        <taxon>Kickxellales</taxon>
        <taxon>Kickxellaceae</taxon>
        <taxon>Spiromyces</taxon>
    </lineage>
</organism>
<protein>
    <submittedName>
        <fullName evidence="1">Uncharacterized protein</fullName>
    </submittedName>
</protein>
<gene>
    <name evidence="1" type="ORF">EV182_003090</name>
</gene>
<evidence type="ECO:0000313" key="2">
    <source>
        <dbReference type="Proteomes" id="UP001145114"/>
    </source>
</evidence>
<keyword evidence="2" id="KW-1185">Reference proteome</keyword>
<proteinExistence type="predicted"/>
<comment type="caution">
    <text evidence="1">The sequence shown here is derived from an EMBL/GenBank/DDBJ whole genome shotgun (WGS) entry which is preliminary data.</text>
</comment>
<reference evidence="1" key="1">
    <citation type="submission" date="2022-06" db="EMBL/GenBank/DDBJ databases">
        <title>Phylogenomic reconstructions and comparative analyses of Kickxellomycotina fungi.</title>
        <authorList>
            <person name="Reynolds N.K."/>
            <person name="Stajich J.E."/>
            <person name="Barry K."/>
            <person name="Grigoriev I.V."/>
            <person name="Crous P."/>
            <person name="Smith M.E."/>
        </authorList>
    </citation>
    <scope>NUCLEOTIDE SEQUENCE</scope>
    <source>
        <strain evidence="1">RSA 2271</strain>
    </source>
</reference>
<dbReference type="Proteomes" id="UP001145114">
    <property type="component" value="Unassembled WGS sequence"/>
</dbReference>